<keyword evidence="3" id="KW-1185">Reference proteome</keyword>
<dbReference type="Gene3D" id="2.40.33.20">
    <property type="entry name" value="PK beta-barrel domain-like"/>
    <property type="match status" value="1"/>
</dbReference>
<dbReference type="EMBL" id="JSZA02000084">
    <property type="protein sequence ID" value="KHD05924.1"/>
    <property type="molecule type" value="Genomic_DNA"/>
</dbReference>
<dbReference type="PROSITE" id="PS51340">
    <property type="entry name" value="MOSC"/>
    <property type="match status" value="1"/>
</dbReference>
<proteinExistence type="predicted"/>
<comment type="caution">
    <text evidence="2">The sequence shown here is derived from an EMBL/GenBank/DDBJ whole genome shotgun (WGS) entry which is preliminary data.</text>
</comment>
<dbReference type="GO" id="GO:0030151">
    <property type="term" value="F:molybdenum ion binding"/>
    <property type="evidence" value="ECO:0007669"/>
    <property type="project" value="InterPro"/>
</dbReference>
<dbReference type="InterPro" id="IPR011037">
    <property type="entry name" value="Pyrv_Knase-like_insert_dom_sf"/>
</dbReference>
<evidence type="ECO:0000313" key="3">
    <source>
        <dbReference type="Proteomes" id="UP000030428"/>
    </source>
</evidence>
<feature type="domain" description="MOSC" evidence="1">
    <location>
        <begin position="97"/>
        <end position="251"/>
    </location>
</feature>
<dbReference type="GO" id="GO:0030170">
    <property type="term" value="F:pyridoxal phosphate binding"/>
    <property type="evidence" value="ECO:0007669"/>
    <property type="project" value="InterPro"/>
</dbReference>
<sequence length="252" mass="28215">MSTITHLYRYPIKGMNPEALQRVSLQAGEAIGLDRYFALAHGTTEFNPDAPAHLSKTHFLMLMKNERLAALYSIYDDSTGVLQIERDGKVLVRGNLEDSEGRQKIENFFVEYLGDEIRGAPKLVQAPDHTFSDVNAKVLSCINLATVRELEKVLGTSVHPLRFRANVYFDGASPWAEMDWVDKTLMLGTAKVRGFKLIERCAATNVNPDSAVRDLQIPQTLVKTYGHRHLGIYVQVIENGEVALDDELKVLS</sequence>
<dbReference type="GO" id="GO:0003824">
    <property type="term" value="F:catalytic activity"/>
    <property type="evidence" value="ECO:0007669"/>
    <property type="project" value="InterPro"/>
</dbReference>
<dbReference type="InterPro" id="IPR005302">
    <property type="entry name" value="MoCF_Sase_C"/>
</dbReference>
<accession>A0A0A6P6J8</accession>
<organism evidence="2 3">
    <name type="scientific">Candidatus Thiomargarita nelsonii</name>
    <dbReference type="NCBI Taxonomy" id="1003181"/>
    <lineage>
        <taxon>Bacteria</taxon>
        <taxon>Pseudomonadati</taxon>
        <taxon>Pseudomonadota</taxon>
        <taxon>Gammaproteobacteria</taxon>
        <taxon>Thiotrichales</taxon>
        <taxon>Thiotrichaceae</taxon>
        <taxon>Thiomargarita</taxon>
    </lineage>
</organism>
<dbReference type="AlphaFoldDB" id="A0A0A6P6J8"/>
<reference evidence="2 3" key="1">
    <citation type="journal article" date="2016" name="Front. Microbiol.">
        <title>Single-Cell (Meta-)Genomics of a Dimorphic Candidatus Thiomargarita nelsonii Reveals Genomic Plasticity.</title>
        <authorList>
            <person name="Flood B.E."/>
            <person name="Fliss P."/>
            <person name="Jones D.S."/>
            <person name="Dick G.J."/>
            <person name="Jain S."/>
            <person name="Kaster A.K."/>
            <person name="Winkel M."/>
            <person name="Mussmann M."/>
            <person name="Bailey J."/>
        </authorList>
    </citation>
    <scope>NUCLEOTIDE SEQUENCE [LARGE SCALE GENOMIC DNA]</scope>
    <source>
        <strain evidence="2">Hydrate Ridge</strain>
    </source>
</reference>
<dbReference type="Proteomes" id="UP000030428">
    <property type="component" value="Unassembled WGS sequence"/>
</dbReference>
<dbReference type="SUPFAM" id="SSF50800">
    <property type="entry name" value="PK beta-barrel domain-like"/>
    <property type="match status" value="1"/>
</dbReference>
<name>A0A0A6P6J8_9GAMM</name>
<evidence type="ECO:0000259" key="1">
    <source>
        <dbReference type="PROSITE" id="PS51340"/>
    </source>
</evidence>
<gene>
    <name evidence="2" type="ORF">PN36_19920</name>
</gene>
<evidence type="ECO:0000313" key="2">
    <source>
        <dbReference type="EMBL" id="KHD05924.1"/>
    </source>
</evidence>
<dbReference type="Pfam" id="PF03473">
    <property type="entry name" value="MOSC"/>
    <property type="match status" value="1"/>
</dbReference>
<protein>
    <recommendedName>
        <fullName evidence="1">MOSC domain-containing protein</fullName>
    </recommendedName>
</protein>